<keyword evidence="1" id="KW-0723">Serine/threonine-protein kinase</keyword>
<reference evidence="4 5" key="1">
    <citation type="journal article" date="2019" name="Int. J. Syst. Evol. Microbiol.">
        <title>The Global Catalogue of Microorganisms (GCM) 10K type strain sequencing project: providing services to taxonomists for standard genome sequencing and annotation.</title>
        <authorList>
            <consortium name="The Broad Institute Genomics Platform"/>
            <consortium name="The Broad Institute Genome Sequencing Center for Infectious Disease"/>
            <person name="Wu L."/>
            <person name="Ma J."/>
        </authorList>
    </citation>
    <scope>NUCLEOTIDE SEQUENCE [LARGE SCALE GENOMIC DNA]</scope>
    <source>
        <strain evidence="4 5">JCM 13004</strain>
    </source>
</reference>
<dbReference type="Gene3D" id="3.30.565.10">
    <property type="entry name" value="Histidine kinase-like ATPase, C-terminal domain"/>
    <property type="match status" value="1"/>
</dbReference>
<keyword evidence="5" id="KW-1185">Reference proteome</keyword>
<dbReference type="InterPro" id="IPR003594">
    <property type="entry name" value="HATPase_dom"/>
</dbReference>
<dbReference type="SUPFAM" id="SSF55874">
    <property type="entry name" value="ATPase domain of HSP90 chaperone/DNA topoisomerase II/histidine kinase"/>
    <property type="match status" value="1"/>
</dbReference>
<evidence type="ECO:0000313" key="5">
    <source>
        <dbReference type="Proteomes" id="UP001500037"/>
    </source>
</evidence>
<name>A0ABN1W699_9ACTN</name>
<evidence type="ECO:0000259" key="3">
    <source>
        <dbReference type="Pfam" id="PF13581"/>
    </source>
</evidence>
<dbReference type="PANTHER" id="PTHR35526">
    <property type="entry name" value="ANTI-SIGMA-F FACTOR RSBW-RELATED"/>
    <property type="match status" value="1"/>
</dbReference>
<dbReference type="CDD" id="cd16936">
    <property type="entry name" value="HATPase_RsbW-like"/>
    <property type="match status" value="1"/>
</dbReference>
<comment type="caution">
    <text evidence="4">The sequence shown here is derived from an EMBL/GenBank/DDBJ whole genome shotgun (WGS) entry which is preliminary data.</text>
</comment>
<evidence type="ECO:0000256" key="1">
    <source>
        <dbReference type="ARBA" id="ARBA00022527"/>
    </source>
</evidence>
<gene>
    <name evidence="4" type="ORF">GCM10009665_29480</name>
</gene>
<protein>
    <recommendedName>
        <fullName evidence="3">Histidine kinase/HSP90-like ATPase domain-containing protein</fullName>
    </recommendedName>
</protein>
<feature type="domain" description="Histidine kinase/HSP90-like ATPase" evidence="3">
    <location>
        <begin position="85"/>
        <end position="197"/>
    </location>
</feature>
<dbReference type="EMBL" id="BAAALF010000042">
    <property type="protein sequence ID" value="GAA1237416.1"/>
    <property type="molecule type" value="Genomic_DNA"/>
</dbReference>
<dbReference type="Pfam" id="PF13581">
    <property type="entry name" value="HATPase_c_2"/>
    <property type="match status" value="1"/>
</dbReference>
<organism evidence="4 5">
    <name type="scientific">Kitasatospora nipponensis</name>
    <dbReference type="NCBI Taxonomy" id="258049"/>
    <lineage>
        <taxon>Bacteria</taxon>
        <taxon>Bacillati</taxon>
        <taxon>Actinomycetota</taxon>
        <taxon>Actinomycetes</taxon>
        <taxon>Kitasatosporales</taxon>
        <taxon>Streptomycetaceae</taxon>
        <taxon>Kitasatospora</taxon>
    </lineage>
</organism>
<dbReference type="InterPro" id="IPR050267">
    <property type="entry name" value="Anti-sigma-factor_SerPK"/>
</dbReference>
<proteinExistence type="predicted"/>
<dbReference type="PANTHER" id="PTHR35526:SF3">
    <property type="entry name" value="ANTI-SIGMA-F FACTOR RSBW"/>
    <property type="match status" value="1"/>
</dbReference>
<sequence>MPHVTSARPAETAGSGERPTIADREAAVNQPGARPRDGSEGYLSAGRSLLRAHRPADSAMAPHGGRGDTAWGGPGPRERLYDASADELEVRRIRHWLVDLAGRWWPGATTGERDAFAIVAAELLANVVRHAPGRVRAALLDAGNGTCVVAVADQNPVGPAQRSAEPGEAESGLGLLLVQELSTAWGWHPVIGGKVVWAHLSMSGGEQMPA</sequence>
<accession>A0ABN1W699</accession>
<evidence type="ECO:0000313" key="4">
    <source>
        <dbReference type="EMBL" id="GAA1237416.1"/>
    </source>
</evidence>
<dbReference type="Proteomes" id="UP001500037">
    <property type="component" value="Unassembled WGS sequence"/>
</dbReference>
<evidence type="ECO:0000256" key="2">
    <source>
        <dbReference type="SAM" id="MobiDB-lite"/>
    </source>
</evidence>
<keyword evidence="1" id="KW-0808">Transferase</keyword>
<keyword evidence="1" id="KW-0418">Kinase</keyword>
<feature type="region of interest" description="Disordered" evidence="2">
    <location>
        <begin position="55"/>
        <end position="75"/>
    </location>
</feature>
<feature type="region of interest" description="Disordered" evidence="2">
    <location>
        <begin position="1"/>
        <end position="42"/>
    </location>
</feature>
<dbReference type="InterPro" id="IPR036890">
    <property type="entry name" value="HATPase_C_sf"/>
</dbReference>